<keyword evidence="6 20" id="KW-0812">Transmembrane</keyword>
<evidence type="ECO:0000256" key="11">
    <source>
        <dbReference type="ARBA" id="ARBA00051814"/>
    </source>
</evidence>
<evidence type="ECO:0000256" key="5">
    <source>
        <dbReference type="ARBA" id="ARBA00022553"/>
    </source>
</evidence>
<gene>
    <name evidence="21" type="ORF">SNE40_007559</name>
</gene>
<evidence type="ECO:0000256" key="4">
    <source>
        <dbReference type="ARBA" id="ARBA00022475"/>
    </source>
</evidence>
<evidence type="ECO:0000256" key="1">
    <source>
        <dbReference type="ARBA" id="ARBA00004424"/>
    </source>
</evidence>
<comment type="subcellular location">
    <subcellularLocation>
        <location evidence="1">Apical cell membrane</location>
        <topology evidence="1">Multi-pass membrane protein</topology>
    </subcellularLocation>
</comment>
<organism evidence="21 22">
    <name type="scientific">Patella caerulea</name>
    <name type="common">Rayed Mediterranean limpet</name>
    <dbReference type="NCBI Taxonomy" id="87958"/>
    <lineage>
        <taxon>Eukaryota</taxon>
        <taxon>Metazoa</taxon>
        <taxon>Spiralia</taxon>
        <taxon>Lophotrochozoa</taxon>
        <taxon>Mollusca</taxon>
        <taxon>Gastropoda</taxon>
        <taxon>Patellogastropoda</taxon>
        <taxon>Patelloidea</taxon>
        <taxon>Patellidae</taxon>
        <taxon>Patella</taxon>
    </lineage>
</organism>
<keyword evidence="9" id="KW-1015">Disulfide bond</keyword>
<comment type="catalytic activity">
    <reaction evidence="10">
        <text>L-lysine(out) + L-arginine(in) = L-lysine(in) + L-arginine(out)</text>
        <dbReference type="Rhea" id="RHEA:70827"/>
        <dbReference type="ChEBI" id="CHEBI:32551"/>
        <dbReference type="ChEBI" id="CHEBI:32682"/>
    </reaction>
    <physiologicalReaction direction="left-to-right" evidence="10">
        <dbReference type="Rhea" id="RHEA:70828"/>
    </physiologicalReaction>
</comment>
<protein>
    <recommendedName>
        <fullName evidence="15">b(0,+)-type amino acid transporter 1</fullName>
    </recommendedName>
    <alternativeName>
        <fullName evidence="16">Glycoprotein-associated amino acid transporter b0,+AT1</fullName>
    </alternativeName>
    <alternativeName>
        <fullName evidence="17">Solute carrier family 7 member 9</fullName>
    </alternativeName>
</protein>
<reference evidence="21 22" key="1">
    <citation type="submission" date="2024-01" db="EMBL/GenBank/DDBJ databases">
        <title>The genome of the rayed Mediterranean limpet Patella caerulea (Linnaeus, 1758).</title>
        <authorList>
            <person name="Anh-Thu Weber A."/>
            <person name="Halstead-Nussloch G."/>
        </authorList>
    </citation>
    <scope>NUCLEOTIDE SEQUENCE [LARGE SCALE GENOMIC DNA]</scope>
    <source>
        <strain evidence="21">AATW-2023a</strain>
        <tissue evidence="21">Whole specimen</tissue>
    </source>
</reference>
<evidence type="ECO:0000256" key="20">
    <source>
        <dbReference type="SAM" id="Phobius"/>
    </source>
</evidence>
<dbReference type="GO" id="GO:0015179">
    <property type="term" value="F:L-amino acid transmembrane transporter activity"/>
    <property type="evidence" value="ECO:0007669"/>
    <property type="project" value="TreeGrafter"/>
</dbReference>
<name>A0AAN8PXL7_PATCE</name>
<evidence type="ECO:0000256" key="10">
    <source>
        <dbReference type="ARBA" id="ARBA00051323"/>
    </source>
</evidence>
<dbReference type="Proteomes" id="UP001347796">
    <property type="component" value="Unassembled WGS sequence"/>
</dbReference>
<feature type="transmembrane region" description="Helical" evidence="20">
    <location>
        <begin position="371"/>
        <end position="390"/>
    </location>
</feature>
<accession>A0AAN8PXL7</accession>
<dbReference type="InterPro" id="IPR002293">
    <property type="entry name" value="AA/rel_permease1"/>
</dbReference>
<evidence type="ECO:0000256" key="19">
    <source>
        <dbReference type="SAM" id="MobiDB-lite"/>
    </source>
</evidence>
<dbReference type="PANTHER" id="PTHR11785">
    <property type="entry name" value="AMINO ACID TRANSPORTER"/>
    <property type="match status" value="1"/>
</dbReference>
<feature type="transmembrane region" description="Helical" evidence="20">
    <location>
        <begin position="456"/>
        <end position="478"/>
    </location>
</feature>
<keyword evidence="5" id="KW-0597">Phosphoprotein</keyword>
<evidence type="ECO:0000256" key="7">
    <source>
        <dbReference type="ARBA" id="ARBA00022989"/>
    </source>
</evidence>
<feature type="region of interest" description="Disordered" evidence="19">
    <location>
        <begin position="1"/>
        <end position="31"/>
    </location>
</feature>
<proteinExistence type="inferred from homology"/>
<evidence type="ECO:0000256" key="18">
    <source>
        <dbReference type="ARBA" id="ARBA00093193"/>
    </source>
</evidence>
<comment type="catalytic activity">
    <reaction evidence="18">
        <text>L-phenylalanine(out) + L-arginine(in) = L-phenylalanine(in) + L-arginine(out)</text>
        <dbReference type="Rhea" id="RHEA:71067"/>
        <dbReference type="ChEBI" id="CHEBI:32682"/>
        <dbReference type="ChEBI" id="CHEBI:58095"/>
    </reaction>
    <physiologicalReaction direction="left-to-right" evidence="18">
        <dbReference type="Rhea" id="RHEA:71068"/>
    </physiologicalReaction>
</comment>
<feature type="transmembrane region" description="Helical" evidence="20">
    <location>
        <begin position="427"/>
        <end position="450"/>
    </location>
</feature>
<evidence type="ECO:0000256" key="13">
    <source>
        <dbReference type="ARBA" id="ARBA00052179"/>
    </source>
</evidence>
<evidence type="ECO:0000256" key="16">
    <source>
        <dbReference type="ARBA" id="ARBA00079910"/>
    </source>
</evidence>
<feature type="transmembrane region" description="Helical" evidence="20">
    <location>
        <begin position="396"/>
        <end position="415"/>
    </location>
</feature>
<keyword evidence="4" id="KW-1003">Cell membrane</keyword>
<evidence type="ECO:0000256" key="2">
    <source>
        <dbReference type="ARBA" id="ARBA00009523"/>
    </source>
</evidence>
<comment type="similarity">
    <text evidence="2">Belongs to the amino acid-polyamine-organocation (APC) superfamily.</text>
</comment>
<evidence type="ECO:0000256" key="6">
    <source>
        <dbReference type="ARBA" id="ARBA00022692"/>
    </source>
</evidence>
<evidence type="ECO:0000256" key="15">
    <source>
        <dbReference type="ARBA" id="ARBA00074336"/>
    </source>
</evidence>
<comment type="catalytic activity">
    <reaction evidence="12">
        <text>L-histidine(out) + L-arginine(in) = L-histidine(in) + L-arginine(out)</text>
        <dbReference type="Rhea" id="RHEA:71063"/>
        <dbReference type="ChEBI" id="CHEBI:32682"/>
        <dbReference type="ChEBI" id="CHEBI:57595"/>
    </reaction>
    <physiologicalReaction direction="left-to-right" evidence="12">
        <dbReference type="Rhea" id="RHEA:71064"/>
    </physiologicalReaction>
</comment>
<comment type="catalytic activity">
    <reaction evidence="14">
        <text>L-leucine(out) + L-arginine(in) = L-leucine(in) + L-arginine(out)</text>
        <dbReference type="Rhea" id="RHEA:71059"/>
        <dbReference type="ChEBI" id="CHEBI:32682"/>
        <dbReference type="ChEBI" id="CHEBI:57427"/>
    </reaction>
    <physiologicalReaction direction="left-to-right" evidence="14">
        <dbReference type="Rhea" id="RHEA:71060"/>
    </physiologicalReaction>
</comment>
<evidence type="ECO:0000256" key="9">
    <source>
        <dbReference type="ARBA" id="ARBA00023157"/>
    </source>
</evidence>
<feature type="transmembrane region" description="Helical" evidence="20">
    <location>
        <begin position="127"/>
        <end position="152"/>
    </location>
</feature>
<feature type="transmembrane region" description="Helical" evidence="20">
    <location>
        <begin position="316"/>
        <end position="336"/>
    </location>
</feature>
<dbReference type="PIRSF" id="PIRSF006060">
    <property type="entry name" value="AA_transporter"/>
    <property type="match status" value="1"/>
</dbReference>
<comment type="catalytic activity">
    <reaction evidence="11">
        <text>L-cystine(out) + L-arginine(in) = L-cystine(in) + L-arginine(out)</text>
        <dbReference type="Rhea" id="RHEA:71075"/>
        <dbReference type="ChEBI" id="CHEBI:32682"/>
        <dbReference type="ChEBI" id="CHEBI:35491"/>
    </reaction>
    <physiologicalReaction direction="left-to-right" evidence="11">
        <dbReference type="Rhea" id="RHEA:71076"/>
    </physiologicalReaction>
</comment>
<dbReference type="GO" id="GO:0016324">
    <property type="term" value="C:apical plasma membrane"/>
    <property type="evidence" value="ECO:0007669"/>
    <property type="project" value="UniProtKB-SubCell"/>
</dbReference>
<evidence type="ECO:0000313" key="21">
    <source>
        <dbReference type="EMBL" id="KAK6185294.1"/>
    </source>
</evidence>
<keyword evidence="22" id="KW-1185">Reference proteome</keyword>
<dbReference type="Pfam" id="PF13520">
    <property type="entry name" value="AA_permease_2"/>
    <property type="match status" value="1"/>
</dbReference>
<evidence type="ECO:0000256" key="12">
    <source>
        <dbReference type="ARBA" id="ARBA00051835"/>
    </source>
</evidence>
<dbReference type="FunFam" id="1.20.1740.10:FF:000015">
    <property type="entry name" value="B(0,+)-type amino acid transporter 1"/>
    <property type="match status" value="1"/>
</dbReference>
<dbReference type="AlphaFoldDB" id="A0AAN8PXL7"/>
<dbReference type="PANTHER" id="PTHR11785:SF512">
    <property type="entry name" value="SOBREMESA, ISOFORM B"/>
    <property type="match status" value="1"/>
</dbReference>
<keyword evidence="3" id="KW-0813">Transport</keyword>
<evidence type="ECO:0000256" key="3">
    <source>
        <dbReference type="ARBA" id="ARBA00022448"/>
    </source>
</evidence>
<comment type="caution">
    <text evidence="21">The sequence shown here is derived from an EMBL/GenBank/DDBJ whole genome shotgun (WGS) entry which is preliminary data.</text>
</comment>
<feature type="transmembrane region" description="Helical" evidence="20">
    <location>
        <begin position="172"/>
        <end position="190"/>
    </location>
</feature>
<evidence type="ECO:0000256" key="8">
    <source>
        <dbReference type="ARBA" id="ARBA00023136"/>
    </source>
</evidence>
<evidence type="ECO:0000256" key="17">
    <source>
        <dbReference type="ARBA" id="ARBA00083296"/>
    </source>
</evidence>
<sequence length="506" mass="54992">MADKRENKANGYNEMETTVEKPSPAGHTMNGSKPPSIIIETQNMELKKNLGLTSAISMIVGTIIGSGIFVSPKGVLESTGSVGLSLLVWAGSGLIAMMGGLCYAELGTLLPKSGGEYIYLKEGLGDIPAFLFAWTSILVTRTSSLAIITLTFATYAGSFFELCGGPQLPEKLISAITIILIGIVNSWSTTLAARVQVIFTFAKVAALVVIIVGGFVKLAQGNTSVISSGFEGTTDSPFIIALAFYDALWAYDGWNNLNSVTEELQNPPKNLPRANVGSVILVIIVYLLTNISYLTVMTVDELLDSPAVAVTWGARVLGAAKVIMPLSVLVSTFGGANGSAYTSGRVVFAAARDGFLPEYLSYIHVKKYTPLPSMIFTVFVSLLMIIPGDISSLIDLFSFTAWCFYGMTFTSLLVLRYKMKEAHRPYTVPIFIPILMVLISIYLVVAPIIHEPKIEFLYAFVFVMSGLLFYFPLVYFNLHFKCIDTLTMYGQLFLEVVPTKSEEDKL</sequence>
<feature type="transmembrane region" description="Helical" evidence="20">
    <location>
        <begin position="50"/>
        <end position="70"/>
    </location>
</feature>
<evidence type="ECO:0000256" key="14">
    <source>
        <dbReference type="ARBA" id="ARBA00052732"/>
    </source>
</evidence>
<keyword evidence="8 20" id="KW-0472">Membrane</keyword>
<dbReference type="EMBL" id="JAZGQO010000006">
    <property type="protein sequence ID" value="KAK6185294.1"/>
    <property type="molecule type" value="Genomic_DNA"/>
</dbReference>
<feature type="transmembrane region" description="Helical" evidence="20">
    <location>
        <begin position="82"/>
        <end position="106"/>
    </location>
</feature>
<dbReference type="Gene3D" id="1.20.1740.10">
    <property type="entry name" value="Amino acid/polyamine transporter I"/>
    <property type="match status" value="1"/>
</dbReference>
<evidence type="ECO:0000313" key="22">
    <source>
        <dbReference type="Proteomes" id="UP001347796"/>
    </source>
</evidence>
<comment type="catalytic activity">
    <reaction evidence="13">
        <text>L-cysteine(out) + L-arginine(in) = L-cysteine(in) + L-arginine(out)</text>
        <dbReference type="Rhea" id="RHEA:71071"/>
        <dbReference type="ChEBI" id="CHEBI:32682"/>
        <dbReference type="ChEBI" id="CHEBI:35235"/>
    </reaction>
    <physiologicalReaction direction="left-to-right" evidence="13">
        <dbReference type="Rhea" id="RHEA:71072"/>
    </physiologicalReaction>
</comment>
<feature type="transmembrane region" description="Helical" evidence="20">
    <location>
        <begin position="197"/>
        <end position="216"/>
    </location>
</feature>
<feature type="transmembrane region" description="Helical" evidence="20">
    <location>
        <begin position="236"/>
        <end position="254"/>
    </location>
</feature>
<keyword evidence="7 20" id="KW-1133">Transmembrane helix</keyword>
<dbReference type="InterPro" id="IPR050598">
    <property type="entry name" value="AminoAcid_Transporter"/>
</dbReference>
<feature type="transmembrane region" description="Helical" evidence="20">
    <location>
        <begin position="275"/>
        <end position="296"/>
    </location>
</feature>